<dbReference type="CDD" id="cd10527">
    <property type="entry name" value="SET_LSMT"/>
    <property type="match status" value="1"/>
</dbReference>
<sequence>MKDKGNHSSDDHSAADDEDKAAPALISSPRKEHDPSLSIRRSTYTSDIEDNDTSDSGGSPTIYNGRIKHGILHVIDSTSKQPAVHIWLGDLQQLWPLALNHYLRSTSYDTFTFTPFSTKENWDKRNPELRITATAAMRPASPDKSASNNNKRSANQTKKSHVVRNNDMLSIIIQVCLCACVVYVYALLILFIRYLYAHDGDNLRTRMEVGGLERIGILLGEFMDGHHVSGLSHVGGMIYAVVSGQSRASNSGQQADATCDVTENSNDEILKTLEEDQKEADRNIAYDGSDLIDWIKSNGGFIHPNTRIGLDPTGQYRGVFVKSAGGEDGGTSDGIEKDAVIGEIPWDVIISPPNYHYNDYGTNCDALNGFYRQFQLGDESKYAPYINYLKNQPDGRIPSEWSVVGKKLMRKILHQDRYVGLPPFNALYRFEEKWMKECNGEDTPLARSAFFQFTARDEDNLMVPFFDMHNHSNDPKKLNAIPAKPKKKGKPFTMRAIRDIAPGEQIIISYNRCHGCWFDEEYKNCDTRASTGTDHLFRQFGFVEDYPQCWHIPQIEEDGTLFDDMTISLDRNDQGEVFVRRFGENNSREEDEVPNMENLMWLDEHLQRLHKLKDSLQSDGALKKSMPSYEWDTAWTYHDAMVNAISATFKKVTGDAPYDNSTENDTEDDSEDKDIEMAFNEDVVAPVEDDSSDDSEDESSDD</sequence>
<dbReference type="AlphaFoldDB" id="A0AAD9DDX4"/>
<feature type="region of interest" description="Disordered" evidence="1">
    <location>
        <begin position="134"/>
        <end position="159"/>
    </location>
</feature>
<dbReference type="EMBL" id="JATAAI010000008">
    <property type="protein sequence ID" value="KAK1744041.1"/>
    <property type="molecule type" value="Genomic_DNA"/>
</dbReference>
<evidence type="ECO:0000256" key="2">
    <source>
        <dbReference type="SAM" id="Phobius"/>
    </source>
</evidence>
<dbReference type="PROSITE" id="PS50280">
    <property type="entry name" value="SET"/>
    <property type="match status" value="1"/>
</dbReference>
<evidence type="ECO:0000256" key="1">
    <source>
        <dbReference type="SAM" id="MobiDB-lite"/>
    </source>
</evidence>
<feature type="compositionally biased region" description="Low complexity" evidence="1">
    <location>
        <begin position="144"/>
        <end position="155"/>
    </location>
</feature>
<evidence type="ECO:0000259" key="3">
    <source>
        <dbReference type="PROSITE" id="PS50280"/>
    </source>
</evidence>
<evidence type="ECO:0000313" key="5">
    <source>
        <dbReference type="Proteomes" id="UP001224775"/>
    </source>
</evidence>
<feature type="transmembrane region" description="Helical" evidence="2">
    <location>
        <begin position="168"/>
        <end position="196"/>
    </location>
</feature>
<name>A0AAD9DDX4_9STRA</name>
<dbReference type="Proteomes" id="UP001224775">
    <property type="component" value="Unassembled WGS sequence"/>
</dbReference>
<dbReference type="InterPro" id="IPR050600">
    <property type="entry name" value="SETD3_SETD6_MTase"/>
</dbReference>
<reference evidence="4" key="1">
    <citation type="submission" date="2023-06" db="EMBL/GenBank/DDBJ databases">
        <title>Survivors Of The Sea: Transcriptome response of Skeletonema marinoi to long-term dormancy.</title>
        <authorList>
            <person name="Pinder M.I.M."/>
            <person name="Kourtchenko O."/>
            <person name="Robertson E.K."/>
            <person name="Larsson T."/>
            <person name="Maumus F."/>
            <person name="Osuna-Cruz C.M."/>
            <person name="Vancaester E."/>
            <person name="Stenow R."/>
            <person name="Vandepoele K."/>
            <person name="Ploug H."/>
            <person name="Bruchert V."/>
            <person name="Godhe A."/>
            <person name="Topel M."/>
        </authorList>
    </citation>
    <scope>NUCLEOTIDE SEQUENCE</scope>
    <source>
        <strain evidence="4">R05AC</strain>
    </source>
</reference>
<keyword evidence="2" id="KW-0812">Transmembrane</keyword>
<dbReference type="SUPFAM" id="SSF82199">
    <property type="entry name" value="SET domain"/>
    <property type="match status" value="1"/>
</dbReference>
<dbReference type="Gene3D" id="3.90.1410.10">
    <property type="entry name" value="set domain protein methyltransferase, domain 1"/>
    <property type="match status" value="1"/>
</dbReference>
<feature type="domain" description="SET" evidence="3">
    <location>
        <begin position="304"/>
        <end position="511"/>
    </location>
</feature>
<keyword evidence="5" id="KW-1185">Reference proteome</keyword>
<keyword evidence="2" id="KW-0472">Membrane</keyword>
<keyword evidence="2" id="KW-1133">Transmembrane helix</keyword>
<dbReference type="PANTHER" id="PTHR13271">
    <property type="entry name" value="UNCHARACTERIZED PUTATIVE METHYLTRANSFERASE"/>
    <property type="match status" value="1"/>
</dbReference>
<evidence type="ECO:0000313" key="4">
    <source>
        <dbReference type="EMBL" id="KAK1744041.1"/>
    </source>
</evidence>
<comment type="caution">
    <text evidence="4">The sequence shown here is derived from an EMBL/GenBank/DDBJ whole genome shotgun (WGS) entry which is preliminary data.</text>
</comment>
<proteinExistence type="predicted"/>
<accession>A0AAD9DDX4</accession>
<feature type="compositionally biased region" description="Acidic residues" evidence="1">
    <location>
        <begin position="687"/>
        <end position="702"/>
    </location>
</feature>
<protein>
    <recommendedName>
        <fullName evidence="3">SET domain-containing protein</fullName>
    </recommendedName>
</protein>
<dbReference type="PANTHER" id="PTHR13271:SF137">
    <property type="entry name" value="SET DOMAIN-CONTAINING PROTEIN"/>
    <property type="match status" value="1"/>
</dbReference>
<dbReference type="InterPro" id="IPR046341">
    <property type="entry name" value="SET_dom_sf"/>
</dbReference>
<dbReference type="InterPro" id="IPR001214">
    <property type="entry name" value="SET_dom"/>
</dbReference>
<feature type="compositionally biased region" description="Basic and acidic residues" evidence="1">
    <location>
        <begin position="1"/>
        <end position="15"/>
    </location>
</feature>
<organism evidence="4 5">
    <name type="scientific">Skeletonema marinoi</name>
    <dbReference type="NCBI Taxonomy" id="267567"/>
    <lineage>
        <taxon>Eukaryota</taxon>
        <taxon>Sar</taxon>
        <taxon>Stramenopiles</taxon>
        <taxon>Ochrophyta</taxon>
        <taxon>Bacillariophyta</taxon>
        <taxon>Coscinodiscophyceae</taxon>
        <taxon>Thalassiosirophycidae</taxon>
        <taxon>Thalassiosirales</taxon>
        <taxon>Skeletonemataceae</taxon>
        <taxon>Skeletonema</taxon>
        <taxon>Skeletonema marinoi-dohrnii complex</taxon>
    </lineage>
</organism>
<feature type="region of interest" description="Disordered" evidence="1">
    <location>
        <begin position="653"/>
        <end position="702"/>
    </location>
</feature>
<dbReference type="Pfam" id="PF00856">
    <property type="entry name" value="SET"/>
    <property type="match status" value="1"/>
</dbReference>
<feature type="compositionally biased region" description="Acidic residues" evidence="1">
    <location>
        <begin position="662"/>
        <end position="674"/>
    </location>
</feature>
<gene>
    <name evidence="4" type="ORF">QTG54_005638</name>
</gene>
<dbReference type="GO" id="GO:0016279">
    <property type="term" value="F:protein-lysine N-methyltransferase activity"/>
    <property type="evidence" value="ECO:0007669"/>
    <property type="project" value="TreeGrafter"/>
</dbReference>
<feature type="region of interest" description="Disordered" evidence="1">
    <location>
        <begin position="1"/>
        <end position="61"/>
    </location>
</feature>